<feature type="region of interest" description="Disordered" evidence="1">
    <location>
        <begin position="299"/>
        <end position="385"/>
    </location>
</feature>
<keyword evidence="2" id="KW-0812">Transmembrane</keyword>
<keyword evidence="4" id="KW-1185">Reference proteome</keyword>
<feature type="compositionally biased region" description="Basic and acidic residues" evidence="1">
    <location>
        <begin position="542"/>
        <end position="554"/>
    </location>
</feature>
<feature type="region of interest" description="Disordered" evidence="1">
    <location>
        <begin position="194"/>
        <end position="226"/>
    </location>
</feature>
<dbReference type="AlphaFoldDB" id="A0A072PUM8"/>
<feature type="region of interest" description="Disordered" evidence="1">
    <location>
        <begin position="490"/>
        <end position="581"/>
    </location>
</feature>
<proteinExistence type="predicted"/>
<dbReference type="GeneID" id="25276381"/>
<keyword evidence="2" id="KW-1133">Transmembrane helix</keyword>
<reference evidence="3 4" key="1">
    <citation type="submission" date="2013-03" db="EMBL/GenBank/DDBJ databases">
        <title>The Genome Sequence of Exophiala aquamarina CBS 119918.</title>
        <authorList>
            <consortium name="The Broad Institute Genomics Platform"/>
            <person name="Cuomo C."/>
            <person name="de Hoog S."/>
            <person name="Gorbushina A."/>
            <person name="Walker B."/>
            <person name="Young S.K."/>
            <person name="Zeng Q."/>
            <person name="Gargeya S."/>
            <person name="Fitzgerald M."/>
            <person name="Haas B."/>
            <person name="Abouelleil A."/>
            <person name="Allen A.W."/>
            <person name="Alvarado L."/>
            <person name="Arachchi H.M."/>
            <person name="Berlin A.M."/>
            <person name="Chapman S.B."/>
            <person name="Gainer-Dewar J."/>
            <person name="Goldberg J."/>
            <person name="Griggs A."/>
            <person name="Gujja S."/>
            <person name="Hansen M."/>
            <person name="Howarth C."/>
            <person name="Imamovic A."/>
            <person name="Ireland A."/>
            <person name="Larimer J."/>
            <person name="McCowan C."/>
            <person name="Murphy C."/>
            <person name="Pearson M."/>
            <person name="Poon T.W."/>
            <person name="Priest M."/>
            <person name="Roberts A."/>
            <person name="Saif S."/>
            <person name="Shea T."/>
            <person name="Sisk P."/>
            <person name="Sykes S."/>
            <person name="Wortman J."/>
            <person name="Nusbaum C."/>
            <person name="Birren B."/>
        </authorList>
    </citation>
    <scope>NUCLEOTIDE SEQUENCE [LARGE SCALE GENOMIC DNA]</scope>
    <source>
        <strain evidence="3 4">CBS 119918</strain>
    </source>
</reference>
<feature type="compositionally biased region" description="Low complexity" evidence="1">
    <location>
        <begin position="339"/>
        <end position="352"/>
    </location>
</feature>
<dbReference type="EMBL" id="AMGV01000001">
    <property type="protein sequence ID" value="KEF63457.1"/>
    <property type="molecule type" value="Genomic_DNA"/>
</dbReference>
<evidence type="ECO:0000313" key="4">
    <source>
        <dbReference type="Proteomes" id="UP000027920"/>
    </source>
</evidence>
<keyword evidence="2" id="KW-0472">Membrane</keyword>
<feature type="transmembrane region" description="Helical" evidence="2">
    <location>
        <begin position="394"/>
        <end position="415"/>
    </location>
</feature>
<feature type="compositionally biased region" description="Polar residues" evidence="1">
    <location>
        <begin position="321"/>
        <end position="336"/>
    </location>
</feature>
<sequence length="581" mass="62505">MVAGPDVTVHSHASRARRAFATDSTGFTQTGYASNSSIPITSSPSSSFEKFGIYMSQRRCGDNIVRRNRPAECSGFYPLPSEVRLGVKVKDIAPDNNSTLLLLAKCSGSHLGNWSDTGTGMGYSLPTAALWQEAGHQSGPPTVFSRKRPPPYTGGPGILPAEPPPSGVPTAESGTANDTMAIFSSSNNFNEFGSPSFHTTDLTAPPNLTASSELSNAQKTSPDTPTSLDVIGASCHSLKTSNPGASLTCWREELGSTSDILRSLSAKDPFATVMPSPSCSPSSGTVCDFSNVSPSTVMTTTESYRPTSPKIIDPTTPAAASETNSIDSDSTSQSAIHASITPNTFSTSTSSSLPEAATVASSSRSAPLADPTSTVGTEPASAEIPPSSKAACTLTIILSVVFGVAFLMLVLLLAWRRFHKKSFDMHMSWCPGFTTLHRWSETRSRNRSVRSLRATYTGDNNGFMDITYGPYRRTYHADATKARAKESFETISGSLPRQRGHLSFSSPMTQTSNVHRVPEPRRSRARRSGTENNSDTESIESWQEKWHGFGHERNPVGASTSPSRYSNTHEPRFQWDRETWT</sequence>
<evidence type="ECO:0000256" key="1">
    <source>
        <dbReference type="SAM" id="MobiDB-lite"/>
    </source>
</evidence>
<dbReference type="STRING" id="1182545.A0A072PUM8"/>
<gene>
    <name evidence="3" type="ORF">A1O9_01435</name>
</gene>
<feature type="compositionally biased region" description="Polar residues" evidence="1">
    <location>
        <begin position="557"/>
        <end position="566"/>
    </location>
</feature>
<name>A0A072PUM8_9EURO</name>
<feature type="compositionally biased region" description="Polar residues" evidence="1">
    <location>
        <begin position="503"/>
        <end position="514"/>
    </location>
</feature>
<feature type="compositionally biased region" description="Polar residues" evidence="1">
    <location>
        <begin position="530"/>
        <end position="541"/>
    </location>
</feature>
<evidence type="ECO:0000256" key="2">
    <source>
        <dbReference type="SAM" id="Phobius"/>
    </source>
</evidence>
<organism evidence="3 4">
    <name type="scientific">Exophiala aquamarina CBS 119918</name>
    <dbReference type="NCBI Taxonomy" id="1182545"/>
    <lineage>
        <taxon>Eukaryota</taxon>
        <taxon>Fungi</taxon>
        <taxon>Dikarya</taxon>
        <taxon>Ascomycota</taxon>
        <taxon>Pezizomycotina</taxon>
        <taxon>Eurotiomycetes</taxon>
        <taxon>Chaetothyriomycetidae</taxon>
        <taxon>Chaetothyriales</taxon>
        <taxon>Herpotrichiellaceae</taxon>
        <taxon>Exophiala</taxon>
    </lineage>
</organism>
<feature type="compositionally biased region" description="Basic and acidic residues" evidence="1">
    <location>
        <begin position="567"/>
        <end position="581"/>
    </location>
</feature>
<comment type="caution">
    <text evidence="3">The sequence shown here is derived from an EMBL/GenBank/DDBJ whole genome shotgun (WGS) entry which is preliminary data.</text>
</comment>
<dbReference type="OrthoDB" id="4160303at2759"/>
<feature type="region of interest" description="Disordered" evidence="1">
    <location>
        <begin position="134"/>
        <end position="175"/>
    </location>
</feature>
<feature type="compositionally biased region" description="Polar residues" evidence="1">
    <location>
        <begin position="359"/>
        <end position="376"/>
    </location>
</feature>
<dbReference type="Proteomes" id="UP000027920">
    <property type="component" value="Unassembled WGS sequence"/>
</dbReference>
<accession>A0A072PUM8</accession>
<evidence type="ECO:0000313" key="3">
    <source>
        <dbReference type="EMBL" id="KEF63457.1"/>
    </source>
</evidence>
<dbReference type="RefSeq" id="XP_013266047.1">
    <property type="nucleotide sequence ID" value="XM_013410593.1"/>
</dbReference>
<protein>
    <submittedName>
        <fullName evidence="3">Uncharacterized protein</fullName>
    </submittedName>
</protein>
<dbReference type="VEuPathDB" id="FungiDB:A1O9_01435"/>
<feature type="compositionally biased region" description="Polar residues" evidence="1">
    <location>
        <begin position="198"/>
        <end position="226"/>
    </location>
</feature>
<dbReference type="HOGENOM" id="CLU_469312_0_0_1"/>